<name>A0A8S5MKB7_9CAUD</name>
<accession>A0A8S5MKB7</accession>
<reference evidence="1" key="1">
    <citation type="journal article" date="2021" name="Proc. Natl. Acad. Sci. U.S.A.">
        <title>A Catalog of Tens of Thousands of Viruses from Human Metagenomes Reveals Hidden Associations with Chronic Diseases.</title>
        <authorList>
            <person name="Tisza M.J."/>
            <person name="Buck C.B."/>
        </authorList>
    </citation>
    <scope>NUCLEOTIDE SEQUENCE</scope>
    <source>
        <strain evidence="1">CteRK31</strain>
    </source>
</reference>
<protein>
    <submittedName>
        <fullName evidence="1">Restriction alleviation protein</fullName>
    </submittedName>
</protein>
<dbReference type="EMBL" id="BK014924">
    <property type="protein sequence ID" value="DAD82793.1"/>
    <property type="molecule type" value="Genomic_DNA"/>
</dbReference>
<sequence>MKDLPKCPICGMSPEFHWKDYTFGSCFGALKCPNGHYRVQHGYWAGGKVKAKQMLKRKWMDKVIKSEVENG</sequence>
<organism evidence="1">
    <name type="scientific">Siphoviridae sp. cteRK31</name>
    <dbReference type="NCBI Taxonomy" id="2826405"/>
    <lineage>
        <taxon>Viruses</taxon>
        <taxon>Duplodnaviria</taxon>
        <taxon>Heunggongvirae</taxon>
        <taxon>Uroviricota</taxon>
        <taxon>Caudoviricetes</taxon>
    </lineage>
</organism>
<evidence type="ECO:0000313" key="1">
    <source>
        <dbReference type="EMBL" id="DAD82793.1"/>
    </source>
</evidence>
<proteinExistence type="predicted"/>